<dbReference type="InterPro" id="IPR006839">
    <property type="entry name" value="DarP"/>
</dbReference>
<comment type="caution">
    <text evidence="2">The sequence shown here is derived from an EMBL/GenBank/DDBJ whole genome shotgun (WGS) entry which is preliminary data.</text>
</comment>
<feature type="region of interest" description="Disordered" evidence="1">
    <location>
        <begin position="40"/>
        <end position="95"/>
    </location>
</feature>
<dbReference type="Proteomes" id="UP001085076">
    <property type="component" value="Miscellaneous, Linkage group lg04"/>
</dbReference>
<dbReference type="PANTHER" id="PTHR36898">
    <property type="entry name" value="OSJNBB0026I12.6 PROTEIN"/>
    <property type="match status" value="1"/>
</dbReference>
<proteinExistence type="predicted"/>
<evidence type="ECO:0000256" key="1">
    <source>
        <dbReference type="SAM" id="MobiDB-lite"/>
    </source>
</evidence>
<reference evidence="2" key="2">
    <citation type="journal article" date="2022" name="Hortic Res">
        <title>The genome of Dioscorea zingiberensis sheds light on the biosynthesis, origin and evolution of the medicinally important diosgenin saponins.</title>
        <authorList>
            <person name="Li Y."/>
            <person name="Tan C."/>
            <person name="Li Z."/>
            <person name="Guo J."/>
            <person name="Li S."/>
            <person name="Chen X."/>
            <person name="Wang C."/>
            <person name="Dai X."/>
            <person name="Yang H."/>
            <person name="Song W."/>
            <person name="Hou L."/>
            <person name="Xu J."/>
            <person name="Tong Z."/>
            <person name="Xu A."/>
            <person name="Yuan X."/>
            <person name="Wang W."/>
            <person name="Yang Q."/>
            <person name="Chen L."/>
            <person name="Sun Z."/>
            <person name="Wang K."/>
            <person name="Pan B."/>
            <person name="Chen J."/>
            <person name="Bao Y."/>
            <person name="Liu F."/>
            <person name="Qi X."/>
            <person name="Gang D.R."/>
            <person name="Wen J."/>
            <person name="Li J."/>
        </authorList>
    </citation>
    <scope>NUCLEOTIDE SEQUENCE</scope>
    <source>
        <strain evidence="2">Dzin_1.0</strain>
    </source>
</reference>
<dbReference type="PANTHER" id="PTHR36898:SF1">
    <property type="entry name" value="OS04G0250700 PROTEIN"/>
    <property type="match status" value="1"/>
</dbReference>
<keyword evidence="3" id="KW-1185">Reference proteome</keyword>
<dbReference type="Gene3D" id="1.10.60.30">
    <property type="entry name" value="PSPTO4464-like domains"/>
    <property type="match status" value="1"/>
</dbReference>
<sequence length="265" mass="30325">MSPSPFSPFYSCARPAATILSRISATLFFSQRPNNSSVDPHPHCFLFSTSPSPRSSSSRTRSLRVPRPPGSDDEVDDSESNAHPKKSRNEKKREARRAVRWGMELAAFPAPQIKRLLKVASLEVEVFEALMLVKRLGPDVREGRRRQFNYIGRLLRDVQPELMDSLIQASKDGDYTKLNTLSGHETTKWFDGLIYKDPLITNEVFSIHNVEFDRQELRKLVRRVQSIQEEPLIEERVSEKDAMLSNAKTPLVRFLRSLAKKSLME</sequence>
<dbReference type="SUPFAM" id="SSF158710">
    <property type="entry name" value="PSPTO4464-like"/>
    <property type="match status" value="1"/>
</dbReference>
<dbReference type="OrthoDB" id="1932188at2759"/>
<reference evidence="2" key="1">
    <citation type="submission" date="2021-03" db="EMBL/GenBank/DDBJ databases">
        <authorList>
            <person name="Li Z."/>
            <person name="Yang C."/>
        </authorList>
    </citation>
    <scope>NUCLEOTIDE SEQUENCE</scope>
    <source>
        <strain evidence="2">Dzin_1.0</strain>
        <tissue evidence="2">Leaf</tissue>
    </source>
</reference>
<name>A0A9D5CJE1_9LILI</name>
<dbReference type="InterPro" id="IPR023153">
    <property type="entry name" value="DarP_sf"/>
</dbReference>
<dbReference type="Pfam" id="PF04751">
    <property type="entry name" value="DarP"/>
    <property type="match status" value="1"/>
</dbReference>
<accession>A0A9D5CJE1</accession>
<dbReference type="AlphaFoldDB" id="A0A9D5CJE1"/>
<gene>
    <name evidence="2" type="ORF">J5N97_016222</name>
</gene>
<dbReference type="EMBL" id="JAGGNH010000004">
    <property type="protein sequence ID" value="KAJ0974257.1"/>
    <property type="molecule type" value="Genomic_DNA"/>
</dbReference>
<protein>
    <submittedName>
        <fullName evidence="2">Uncharacterized protein</fullName>
    </submittedName>
</protein>
<organism evidence="2 3">
    <name type="scientific">Dioscorea zingiberensis</name>
    <dbReference type="NCBI Taxonomy" id="325984"/>
    <lineage>
        <taxon>Eukaryota</taxon>
        <taxon>Viridiplantae</taxon>
        <taxon>Streptophyta</taxon>
        <taxon>Embryophyta</taxon>
        <taxon>Tracheophyta</taxon>
        <taxon>Spermatophyta</taxon>
        <taxon>Magnoliopsida</taxon>
        <taxon>Liliopsida</taxon>
        <taxon>Dioscoreales</taxon>
        <taxon>Dioscoreaceae</taxon>
        <taxon>Dioscorea</taxon>
    </lineage>
</organism>
<evidence type="ECO:0000313" key="2">
    <source>
        <dbReference type="EMBL" id="KAJ0974257.1"/>
    </source>
</evidence>
<dbReference type="CDD" id="cd16331">
    <property type="entry name" value="YjgA-like"/>
    <property type="match status" value="1"/>
</dbReference>
<evidence type="ECO:0000313" key="3">
    <source>
        <dbReference type="Proteomes" id="UP001085076"/>
    </source>
</evidence>
<feature type="compositionally biased region" description="Low complexity" evidence="1">
    <location>
        <begin position="48"/>
        <end position="65"/>
    </location>
</feature>